<dbReference type="InParanoid" id="A0A401GMU7"/>
<protein>
    <recommendedName>
        <fullName evidence="5">Zn(2)-C6 fungal-type domain-containing protein</fullName>
    </recommendedName>
</protein>
<accession>A0A401GMU7</accession>
<dbReference type="AlphaFoldDB" id="A0A401GMU7"/>
<dbReference type="PANTHER" id="PTHR31001">
    <property type="entry name" value="UNCHARACTERIZED TRANSCRIPTIONAL REGULATORY PROTEIN"/>
    <property type="match status" value="1"/>
</dbReference>
<feature type="compositionally biased region" description="Polar residues" evidence="4">
    <location>
        <begin position="20"/>
        <end position="55"/>
    </location>
</feature>
<evidence type="ECO:0000256" key="3">
    <source>
        <dbReference type="ARBA" id="ARBA00023242"/>
    </source>
</evidence>
<feature type="compositionally biased region" description="Basic and acidic residues" evidence="4">
    <location>
        <begin position="1170"/>
        <end position="1179"/>
    </location>
</feature>
<dbReference type="PANTHER" id="PTHR31001:SF81">
    <property type="entry name" value="ZN(II)2CYS6 TRANSCRIPTION FACTOR"/>
    <property type="match status" value="1"/>
</dbReference>
<dbReference type="InterPro" id="IPR001138">
    <property type="entry name" value="Zn2Cys6_DnaBD"/>
</dbReference>
<feature type="compositionally biased region" description="Low complexity" evidence="4">
    <location>
        <begin position="1064"/>
        <end position="1075"/>
    </location>
</feature>
<dbReference type="GO" id="GO:0006351">
    <property type="term" value="P:DNA-templated transcription"/>
    <property type="evidence" value="ECO:0007669"/>
    <property type="project" value="InterPro"/>
</dbReference>
<dbReference type="FunCoup" id="A0A401GMU7">
    <property type="interactions" value="169"/>
</dbReference>
<comment type="caution">
    <text evidence="6">The sequence shown here is derived from an EMBL/GenBank/DDBJ whole genome shotgun (WGS) entry which is preliminary data.</text>
</comment>
<feature type="region of interest" description="Disordered" evidence="4">
    <location>
        <begin position="20"/>
        <end position="59"/>
    </location>
</feature>
<dbReference type="SUPFAM" id="SSF57701">
    <property type="entry name" value="Zn2/Cys6 DNA-binding domain"/>
    <property type="match status" value="1"/>
</dbReference>
<feature type="compositionally biased region" description="Basic and acidic residues" evidence="4">
    <location>
        <begin position="924"/>
        <end position="948"/>
    </location>
</feature>
<comment type="subcellular location">
    <subcellularLocation>
        <location evidence="1">Nucleus</location>
    </subcellularLocation>
</comment>
<gene>
    <name evidence="6" type="ORF">SCP_0505870</name>
</gene>
<keyword evidence="2" id="KW-0479">Metal-binding</keyword>
<dbReference type="RefSeq" id="XP_027614446.1">
    <property type="nucleotide sequence ID" value="XM_027758645.1"/>
</dbReference>
<dbReference type="CDD" id="cd12148">
    <property type="entry name" value="fungal_TF_MHR"/>
    <property type="match status" value="1"/>
</dbReference>
<evidence type="ECO:0000313" key="7">
    <source>
        <dbReference type="Proteomes" id="UP000287166"/>
    </source>
</evidence>
<feature type="region of interest" description="Disordered" evidence="4">
    <location>
        <begin position="850"/>
        <end position="1218"/>
    </location>
</feature>
<dbReference type="OrthoDB" id="4934715at2759"/>
<name>A0A401GMU7_9APHY</name>
<dbReference type="InterPro" id="IPR007219">
    <property type="entry name" value="XnlR_reg_dom"/>
</dbReference>
<dbReference type="PROSITE" id="PS00463">
    <property type="entry name" value="ZN2_CY6_FUNGAL_1"/>
    <property type="match status" value="1"/>
</dbReference>
<evidence type="ECO:0000313" key="6">
    <source>
        <dbReference type="EMBL" id="GBE83533.1"/>
    </source>
</evidence>
<dbReference type="SMART" id="SM00066">
    <property type="entry name" value="GAL4"/>
    <property type="match status" value="1"/>
</dbReference>
<dbReference type="GO" id="GO:0008270">
    <property type="term" value="F:zinc ion binding"/>
    <property type="evidence" value="ECO:0007669"/>
    <property type="project" value="InterPro"/>
</dbReference>
<feature type="compositionally biased region" description="Low complexity" evidence="4">
    <location>
        <begin position="959"/>
        <end position="1000"/>
    </location>
</feature>
<dbReference type="PROSITE" id="PS50048">
    <property type="entry name" value="ZN2_CY6_FUNGAL_2"/>
    <property type="match status" value="1"/>
</dbReference>
<dbReference type="InterPro" id="IPR050613">
    <property type="entry name" value="Sec_Metabolite_Reg"/>
</dbReference>
<feature type="domain" description="Zn(2)-C6 fungal-type" evidence="5">
    <location>
        <begin position="68"/>
        <end position="99"/>
    </location>
</feature>
<reference evidence="6 7" key="1">
    <citation type="journal article" date="2018" name="Sci. Rep.">
        <title>Genome sequence of the cauliflower mushroom Sparassis crispa (Hanabiratake) and its association with beneficial usage.</title>
        <authorList>
            <person name="Kiyama R."/>
            <person name="Furutani Y."/>
            <person name="Kawaguchi K."/>
            <person name="Nakanishi T."/>
        </authorList>
    </citation>
    <scope>NUCLEOTIDE SEQUENCE [LARGE SCALE GENOMIC DNA]</scope>
</reference>
<dbReference type="InterPro" id="IPR036864">
    <property type="entry name" value="Zn2-C6_fun-type_DNA-bd_sf"/>
</dbReference>
<dbReference type="STRING" id="139825.A0A401GMU7"/>
<evidence type="ECO:0000256" key="1">
    <source>
        <dbReference type="ARBA" id="ARBA00004123"/>
    </source>
</evidence>
<dbReference type="GO" id="GO:0005634">
    <property type="term" value="C:nucleus"/>
    <property type="evidence" value="ECO:0007669"/>
    <property type="project" value="UniProtKB-SubCell"/>
</dbReference>
<evidence type="ECO:0000259" key="5">
    <source>
        <dbReference type="PROSITE" id="PS50048"/>
    </source>
</evidence>
<dbReference type="CDD" id="cd00067">
    <property type="entry name" value="GAL4"/>
    <property type="match status" value="1"/>
</dbReference>
<dbReference type="GO" id="GO:0003677">
    <property type="term" value="F:DNA binding"/>
    <property type="evidence" value="ECO:0007669"/>
    <property type="project" value="InterPro"/>
</dbReference>
<dbReference type="Gene3D" id="4.10.240.10">
    <property type="entry name" value="Zn(2)-C6 fungal-type DNA-binding domain"/>
    <property type="match status" value="1"/>
</dbReference>
<proteinExistence type="predicted"/>
<keyword evidence="3" id="KW-0539">Nucleus</keyword>
<evidence type="ECO:0000256" key="4">
    <source>
        <dbReference type="SAM" id="MobiDB-lite"/>
    </source>
</evidence>
<keyword evidence="7" id="KW-1185">Reference proteome</keyword>
<feature type="region of interest" description="Disordered" evidence="4">
    <location>
        <begin position="398"/>
        <end position="428"/>
    </location>
</feature>
<dbReference type="GO" id="GO:0000981">
    <property type="term" value="F:DNA-binding transcription factor activity, RNA polymerase II-specific"/>
    <property type="evidence" value="ECO:0007669"/>
    <property type="project" value="InterPro"/>
</dbReference>
<dbReference type="SMART" id="SM00906">
    <property type="entry name" value="Fungal_trans"/>
    <property type="match status" value="1"/>
</dbReference>
<dbReference type="Pfam" id="PF00172">
    <property type="entry name" value="Zn_clus"/>
    <property type="match status" value="1"/>
</dbReference>
<feature type="region of interest" description="Disordered" evidence="4">
    <location>
        <begin position="213"/>
        <end position="234"/>
    </location>
</feature>
<evidence type="ECO:0000256" key="2">
    <source>
        <dbReference type="ARBA" id="ARBA00022723"/>
    </source>
</evidence>
<dbReference type="Proteomes" id="UP000287166">
    <property type="component" value="Unassembled WGS sequence"/>
</dbReference>
<feature type="compositionally biased region" description="Polar residues" evidence="4">
    <location>
        <begin position="1108"/>
        <end position="1153"/>
    </location>
</feature>
<dbReference type="GeneID" id="38780450"/>
<dbReference type="Pfam" id="PF04082">
    <property type="entry name" value="Fungal_trans"/>
    <property type="match status" value="1"/>
</dbReference>
<feature type="compositionally biased region" description="Polar residues" evidence="4">
    <location>
        <begin position="1180"/>
        <end position="1209"/>
    </location>
</feature>
<organism evidence="6 7">
    <name type="scientific">Sparassis crispa</name>
    <dbReference type="NCBI Taxonomy" id="139825"/>
    <lineage>
        <taxon>Eukaryota</taxon>
        <taxon>Fungi</taxon>
        <taxon>Dikarya</taxon>
        <taxon>Basidiomycota</taxon>
        <taxon>Agaricomycotina</taxon>
        <taxon>Agaricomycetes</taxon>
        <taxon>Polyporales</taxon>
        <taxon>Sparassidaceae</taxon>
        <taxon>Sparassis</taxon>
    </lineage>
</organism>
<dbReference type="EMBL" id="BFAD01000005">
    <property type="protein sequence ID" value="GBE83533.1"/>
    <property type="molecule type" value="Genomic_DNA"/>
</dbReference>
<sequence length="1218" mass="130165">MDSSPNFEGDTDHSMSTVLQFPHTSSSSSGQNAHVLEQSAQRQHGQSQMTGQPKFSNGPHIRSRITVVCAECKRLKLKCDRRTPCSSCIKRDTVQRCVYSQAAAEKIDVQSLHNRILILEGVIAQLTAAAPSTSVSSALGNVTPFKAPFSSSSSAHHTFNSTSTPPASTSNNLLAGLPCNDRALLAVGASGSSVMISLEDVASIWLAELDEQGPDHKSVSNPDPNAGSGRPSTSAMRVKLEPTPVMIPPAPSHSNSRGLVAGGRVSSAAFVPPLPYDIFLPSSSAPTTHVSTPSNPYPPAFSLTGSTEPPQVTPALLSHLPSSPIRTGLMKAVNEAMLLHPCFNIRHFEKRVKAMLDWGDAGLSNPYSLSTSASGSGAGLANGRTGVEEYARDVLFGTPFSHTTNGKPKANGKDSGRAQAQQQSGSPKPTLSFFAATCSALALGALVERGCESQAADVFVDPLSNSSNPLSVIDTAGRGTDGQRTSPAALFALSEQALSLFEKTSSYDLDAMMAMLLQVLFQLHDGQMNVAQGVLPLVGKMIQVARIMGLAIDPDEFPGTYSLFEAELRRRIWWSVFYYDLFISDCLGHPPLIPDNSFTTRLPADVDEDQFTPSSTTLPILSNAEGTEKGTAYLILKLRLAQLVKNIKRQIFKDPLGDDFSDLSLDQAATLEGEISSFLADLPPAFRLDTDHDLSDALPPPSSVSPVLIAQRCELAILANRLTLKLYLPFLKESCGSSSPKPSHQAVLGTITAAHVVIYASRLLHSLWRHTRPAIFDFYDFGRALFDAAIVCAHTVIQQPSSILAAEAMKAVSCALEVMQDIDASKSISKDGASGNGSKNEAIRVVEVMKRKAEASRGTQSSGSAIAGSKRKRSEPESESLSSGFQLPFVGPAVASTKTDRARPMVSPSKSSSGTLKDALIVKTDSKRQSAKEKDKDKEKEKEKDKNRYPPVGIRVRPSQAQSSSRQRTASTSTIPPTPTVPSSKGRASVPTSAPPSAASLPPPTRPLATPVQESSAMLGYENYASSRPTTRGGPPLEPMQREDYTMQYTTSEDSNVIDRRRYSSQSYDSPSAASLFDPASLTHPSPTSYSTGPTPPGYYMSYAPTAGPSSGYDNSPLAHSQSTPIVGLGISSSQTPMDTSGNTETAMSSEQQYYGHEKPHSSYTPPMGKAHDYPRSMTHEYQLSSSQHSTVPGSHVQGWQQASASSDGWNGYKPYYG</sequence>